<feature type="domain" description="Laminin G" evidence="3">
    <location>
        <begin position="741"/>
        <end position="918"/>
    </location>
</feature>
<evidence type="ECO:0000313" key="7">
    <source>
        <dbReference type="Proteomes" id="UP000295334"/>
    </source>
</evidence>
<proteinExistence type="predicted"/>
<feature type="domain" description="HYR" evidence="5">
    <location>
        <begin position="2319"/>
        <end position="2404"/>
    </location>
</feature>
<keyword evidence="7" id="KW-1185">Reference proteome</keyword>
<evidence type="ECO:0000259" key="4">
    <source>
        <dbReference type="PROSITE" id="PS50228"/>
    </source>
</evidence>
<dbReference type="PANTHER" id="PTHR24273:SF32">
    <property type="entry name" value="HYALIN"/>
    <property type="match status" value="1"/>
</dbReference>
<dbReference type="PROSITE" id="PS50228">
    <property type="entry name" value="SUEL_LECTIN"/>
    <property type="match status" value="1"/>
</dbReference>
<keyword evidence="1" id="KW-0677">Repeat</keyword>
<dbReference type="InterPro" id="IPR013320">
    <property type="entry name" value="ConA-like_dom_sf"/>
</dbReference>
<dbReference type="Proteomes" id="UP000295334">
    <property type="component" value="Unassembled WGS sequence"/>
</dbReference>
<gene>
    <name evidence="6" type="ORF">EPD60_10145</name>
</gene>
<evidence type="ECO:0000256" key="2">
    <source>
        <dbReference type="SAM" id="MobiDB-lite"/>
    </source>
</evidence>
<dbReference type="CDD" id="cd00110">
    <property type="entry name" value="LamG"/>
    <property type="match status" value="1"/>
</dbReference>
<dbReference type="GO" id="GO:0016020">
    <property type="term" value="C:membrane"/>
    <property type="evidence" value="ECO:0007669"/>
    <property type="project" value="InterPro"/>
</dbReference>
<dbReference type="InterPro" id="IPR001791">
    <property type="entry name" value="Laminin_G"/>
</dbReference>
<comment type="caution">
    <text evidence="6">The sequence shown here is derived from an EMBL/GenBank/DDBJ whole genome shotgun (WGS) entry which is preliminary data.</text>
</comment>
<dbReference type="Pfam" id="PF18962">
    <property type="entry name" value="Por_Secre_tail"/>
    <property type="match status" value="1"/>
</dbReference>
<name>A0A4R1BBH9_9BACT</name>
<evidence type="ECO:0000313" key="6">
    <source>
        <dbReference type="EMBL" id="TCJ14349.1"/>
    </source>
</evidence>
<dbReference type="OrthoDB" id="599464at2"/>
<feature type="domain" description="SUEL-type lectin" evidence="4">
    <location>
        <begin position="1261"/>
        <end position="1346"/>
    </location>
</feature>
<dbReference type="InterPro" id="IPR043159">
    <property type="entry name" value="Lectin_gal-bd_sf"/>
</dbReference>
<dbReference type="PROSITE" id="PS50025">
    <property type="entry name" value="LAM_G_DOMAIN"/>
    <property type="match status" value="1"/>
</dbReference>
<dbReference type="SMART" id="SM00282">
    <property type="entry name" value="LamG"/>
    <property type="match status" value="1"/>
</dbReference>
<dbReference type="InterPro" id="IPR006644">
    <property type="entry name" value="Cadg"/>
</dbReference>
<dbReference type="Pfam" id="PF05345">
    <property type="entry name" value="He_PIG"/>
    <property type="match status" value="1"/>
</dbReference>
<dbReference type="PANTHER" id="PTHR24273">
    <property type="entry name" value="FI04643P-RELATED"/>
    <property type="match status" value="1"/>
</dbReference>
<feature type="domain" description="HYR" evidence="5">
    <location>
        <begin position="1758"/>
        <end position="1844"/>
    </location>
</feature>
<dbReference type="InterPro" id="IPR056844">
    <property type="entry name" value="SibA-E_N"/>
</dbReference>
<feature type="region of interest" description="Disordered" evidence="2">
    <location>
        <begin position="209"/>
        <end position="235"/>
    </location>
</feature>
<dbReference type="CDD" id="cd22842">
    <property type="entry name" value="Gal_Rha_Lectin_BGal"/>
    <property type="match status" value="1"/>
</dbReference>
<dbReference type="InterPro" id="IPR013783">
    <property type="entry name" value="Ig-like_fold"/>
</dbReference>
<dbReference type="InterPro" id="IPR015919">
    <property type="entry name" value="Cadherin-like_sf"/>
</dbReference>
<organism evidence="6 7">
    <name type="scientific">Flaviaesturariibacter flavus</name>
    <dbReference type="NCBI Taxonomy" id="2502780"/>
    <lineage>
        <taxon>Bacteria</taxon>
        <taxon>Pseudomonadati</taxon>
        <taxon>Bacteroidota</taxon>
        <taxon>Chitinophagia</taxon>
        <taxon>Chitinophagales</taxon>
        <taxon>Chitinophagaceae</taxon>
        <taxon>Flaviaestuariibacter</taxon>
    </lineage>
</organism>
<dbReference type="GO" id="GO:0030246">
    <property type="term" value="F:carbohydrate binding"/>
    <property type="evidence" value="ECO:0007669"/>
    <property type="project" value="InterPro"/>
</dbReference>
<dbReference type="SUPFAM" id="SSF49313">
    <property type="entry name" value="Cadherin-like"/>
    <property type="match status" value="3"/>
</dbReference>
<dbReference type="Pfam" id="PF02494">
    <property type="entry name" value="HYR"/>
    <property type="match status" value="2"/>
</dbReference>
<dbReference type="GO" id="GO:0005509">
    <property type="term" value="F:calcium ion binding"/>
    <property type="evidence" value="ECO:0007669"/>
    <property type="project" value="InterPro"/>
</dbReference>
<dbReference type="RefSeq" id="WP_131449340.1">
    <property type="nucleotide sequence ID" value="NZ_SJZI01000042.1"/>
</dbReference>
<protein>
    <submittedName>
        <fullName evidence="6">HYR domain-containing protein</fullName>
    </submittedName>
</protein>
<dbReference type="Gene3D" id="2.60.40.10">
    <property type="entry name" value="Immunoglobulins"/>
    <property type="match status" value="6"/>
</dbReference>
<dbReference type="GO" id="GO:0004553">
    <property type="term" value="F:hydrolase activity, hydrolyzing O-glycosyl compounds"/>
    <property type="evidence" value="ECO:0007669"/>
    <property type="project" value="UniProtKB-ARBA"/>
</dbReference>
<evidence type="ECO:0000259" key="5">
    <source>
        <dbReference type="PROSITE" id="PS50825"/>
    </source>
</evidence>
<feature type="domain" description="HYR" evidence="5">
    <location>
        <begin position="1990"/>
        <end position="2075"/>
    </location>
</feature>
<dbReference type="Gene3D" id="2.60.120.200">
    <property type="match status" value="1"/>
</dbReference>
<accession>A0A4R1BBH9</accession>
<dbReference type="Gene3D" id="2.60.120.740">
    <property type="match status" value="1"/>
</dbReference>
<evidence type="ECO:0000256" key="1">
    <source>
        <dbReference type="ARBA" id="ARBA00022737"/>
    </source>
</evidence>
<sequence length="2997" mass="307412">MISSTLTATPLTKNRGRNFKKAKLTLFTFLFLFAALAAEASHFRYGNISWRWVSGRTIEFKVSQAYRRSYTTTFTNAVVGSTVSGIGSLNFGDNSAGTINLVVSSVNVAEDWIYGEATLTHTYATDATFTAFFSGSARLSNLQNNWDLAYRQEVKVTIGGAVLGNSGPVSGMPPTVNVPLNRQATFQLAATDPDGDALTYRLATSAEMGGTGTHTRNGVTTTVDQTPPPSMTVSPGGLVSFNTTSSTAGMALNNLYSAAFVVTDARGATTMIDLMILIVQPSTPPAFDYTLTPASGTVYDVQPGQTVTFSVRASDVDAGDRVASLTAVGLPAGVSVSPALPVNGNPATVSFSWTPTQAQLGNRVISFTAQDNTGNQTTTTVTIIVSMNPVFNVPPTPAADYGFVVAPGTLFSTPIQAQAPDPAVNLRIVSASVPAGASFSPALPSTSGNTSTTTLSWTPTVSAWGDHTLTFTATDALGKSKTHSFDILVNTTPAFTSTNPNAVSISENQPFSYNVSVADQDIAAGDVVNLVALGMPSWLTFTQTGPLTGVFSGTPGAGSAGVENISIIAEDVHHHDHEEVRQDFTITVNACTFTTAVTPASASICAGKSVTLTAPAADSYSWSTGETTASITVSPLSATTYTVTATSGYCTATAGATVNVNPLPVVAASSNSPVNAGSTINLSASGANTYIWNGPAAFIANGAVVSVPNAQPVNGGLYTVTGTTTQGCSATASASVAVNPAAGALKFNGRWINVNTTLGNFGTSDFTIDFAIRTTQASGTYLMGKRSICDGQNFWNIGMTSNGKINIEFDDPSNGEYFGLNGIKSVNNGQWHTVAVTRQGSVYSIYVDGLLDNSITRSVNANYTNPYTLQIGNNICINQNGSIRFVGDLDEIRFWNRGLCLDELNTYRSKELAFTSGNGLVADYKLNQGFIGADNSGILTVIDATGQNNGTLTGAATWIDGYASGIAGTYVAPVATATAATATTFCQGGSVVLSAAPATGVTFQWYRNGAAINGATAATYSAIASGSYSVVTSSTGLCKATSNSIAVVVNAMPVVTASSSAASICAGGSATITASGASTYSWSNGATGAVLTVSAPGTYTVTGTSNGCSVTSAPVVITQNSAPSINGVNVYLQGSTAADACTAIINYPVTVSGTPAPVVTYTFTGATNATGNGTGSGAAFSKGVTHVKITAVNGCGAPSAEFDVTVVDDVRPTAVCKPATLVLDASGQAALNAAMIDNGSSDNCGPVTVSISREGTICGTAAENGTITLRAPAGTVIDRIDFASYGTPNGSCGNFTQGGCHAFNSKSVVESLALGRNTATISATNGVFGDPCGGTVKRLYIQAHYSSATGNATNFDCNNIGNNEVILTVTDAAGNVSTCTANVTVMDNSAPVPNIASLPVLNGQCSVTATAPTATDNCSGMVTATTTDPVSYSQQGTYTINWVYRDASGNTTPQAQQVVVKDITAPVANVAVLPVVTAECATTVAAPTATDNCRGTIVATTTDPTTYSAQGTYVINWVYNDGNGNSSTQQQTVIIKDVTAPVFTGVTSTGNVPAAVLANVPEANQYNLVYALDIPADAAWSNSTAVPYAINNAAALAGQPFARVAYYMQLDNKWVWVSMDKFTGNVAQTGIPSVGNTFFQQRVTNMNVFASANAGVTTGTGISTGNIEFWNNCYGTTNGLGLPGANSVKYDFDDLRTATSPSCYGSFQVHNYAIGQTLFAYNRWAAGGADDLGIGNNTGSSGHPDWTYQYNAATYGTRKLYVFISAGSSNDISTTTDANSCSANVAVSAPTATDNCGAATVAGVRSDNQALSAVYPKGLTTITWTATDAVGNRSTTMQTVTVSDKTAPVPTVATLPVLNGQCSVTAIAPTASDNCSGVVTATTVNPTTYSQQGTYSIRWTYTDADGNNSFQDQTVIVKDVTAPVLVGVPANTTVECDAVPVPATVTATDNCSAGAVTFSEVRTNGNCPSDYKLTRTWRVTDIGNNTTTATQVITVQDTQAPSLTVSDVNTVSDAGQCGAIVMMTAKATDNCGMATISWSRNPGTFFPVGETVVTVTATDACGNQTVKTITVTVADKDAPVVRTRNSSIQLDAAGVATIAEAAVDNGSSDNCAIASVELNKTSFDCSNVGPNTVTLTVTDIHGNVSSATAVVTVEDKVAPVITCPASLTLNCQDDHSVAATGLATATDACGVASITYADASTQSADVSNAAHYNYTITRTWTAVDNHGNSSSCVQVITVQDITAPVVVTAVQSLDRTEECSDAAAIAAALALAPAATDNCAPVEMHLVSDVTTAACGSTYTRVRTWNFTDVSGNTSETFVQTITVRDTQAPSLDVTNVTITNDAGHCGAIVGFAALASDNCGSPSVVYSQNPGTYFAVGTTTVTATATDACGNTTVKTFTVTVNDTEVPVVRTQNLTIQLDASGAASITAAQADNGSTDNCAIATKEVSKTAFDCSNVGANTVTLTVTDIHGNVNTATVLITVEDKVAPVITCPAAVTLNCQDDNSSAATGVATATDACGVASITSSDVSSQSADINSAAHYNYTITRTWAAVDNHGNQSQCVQLITVQDVTVPVITTVTSDLDRTVECSDANAIAAALTLAPAATDNCAPVSIHLVSDVTTANCGTTYTRVRQWNFTDPSNNTSVLFTQTVKVVDRTAPVVTVNAGAIEHCFDSTSTSYPVPSLAATDNCNAVSYSYVVKGANGAVVRSGAGSNASGVFPVGNNSIYWTVTDACGNSTPALTTVRINAPITAAFSSFTALGGGANTIYMSSYAPAASAPIKITAAGGTAPYTYAWTIQGGAAATFTVNADRSSITASAVGQGTVVIACVVTDAKGCQAIFRKTITVIDVRCGNKGEKVMVCQNTGSAKNPWVQICIAPEAVATHLNKGSYLGACTGSAVTRTINGQQPEVEAMADASVVAYPNPSRGIVNLRIAGITGNVQLAVVDSRGNTVARRAATVSSRQENVQLDLQTVAAGFYTIRVSNGTKVLNARVVIAR</sequence>
<dbReference type="Pfam" id="PF02140">
    <property type="entry name" value="SUEL_Lectin"/>
    <property type="match status" value="1"/>
</dbReference>
<dbReference type="Pfam" id="PF17963">
    <property type="entry name" value="Big_9"/>
    <property type="match status" value="1"/>
</dbReference>
<dbReference type="PROSITE" id="PS50825">
    <property type="entry name" value="HYR"/>
    <property type="match status" value="3"/>
</dbReference>
<reference evidence="6 7" key="1">
    <citation type="submission" date="2019-03" db="EMBL/GenBank/DDBJ databases">
        <authorList>
            <person name="Kim M.K.M."/>
        </authorList>
    </citation>
    <scope>NUCLEOTIDE SEQUENCE [LARGE SCALE GENOMIC DNA]</scope>
    <source>
        <strain evidence="6 7">17J68-12</strain>
    </source>
</reference>
<dbReference type="EMBL" id="SJZI01000042">
    <property type="protein sequence ID" value="TCJ14349.1"/>
    <property type="molecule type" value="Genomic_DNA"/>
</dbReference>
<dbReference type="Pfam" id="PF24907">
    <property type="entry name" value="SIBA-E_N"/>
    <property type="match status" value="1"/>
</dbReference>
<evidence type="ECO:0000259" key="3">
    <source>
        <dbReference type="PROSITE" id="PS50025"/>
    </source>
</evidence>
<dbReference type="InterPro" id="IPR000922">
    <property type="entry name" value="Lectin_gal-bd_dom"/>
</dbReference>
<dbReference type="InterPro" id="IPR026444">
    <property type="entry name" value="Secre_tail"/>
</dbReference>
<dbReference type="SMART" id="SM00736">
    <property type="entry name" value="CADG"/>
    <property type="match status" value="1"/>
</dbReference>
<dbReference type="InterPro" id="IPR003410">
    <property type="entry name" value="HYR_dom"/>
</dbReference>
<dbReference type="SUPFAM" id="SSF49899">
    <property type="entry name" value="Concanavalin A-like lectins/glucanases"/>
    <property type="match status" value="1"/>
</dbReference>
<feature type="compositionally biased region" description="Low complexity" evidence="2">
    <location>
        <begin position="213"/>
        <end position="222"/>
    </location>
</feature>
<dbReference type="NCBIfam" id="TIGR04183">
    <property type="entry name" value="Por_Secre_tail"/>
    <property type="match status" value="1"/>
</dbReference>
<dbReference type="Pfam" id="PF13385">
    <property type="entry name" value="Laminin_G_3"/>
    <property type="match status" value="1"/>
</dbReference>
<dbReference type="GO" id="GO:0005975">
    <property type="term" value="P:carbohydrate metabolic process"/>
    <property type="evidence" value="ECO:0007669"/>
    <property type="project" value="UniProtKB-ARBA"/>
</dbReference>